<dbReference type="EMBL" id="ML978210">
    <property type="protein sequence ID" value="KAF2028625.1"/>
    <property type="molecule type" value="Genomic_DNA"/>
</dbReference>
<organism evidence="2 3">
    <name type="scientific">Setomelanomma holmii</name>
    <dbReference type="NCBI Taxonomy" id="210430"/>
    <lineage>
        <taxon>Eukaryota</taxon>
        <taxon>Fungi</taxon>
        <taxon>Dikarya</taxon>
        <taxon>Ascomycota</taxon>
        <taxon>Pezizomycotina</taxon>
        <taxon>Dothideomycetes</taxon>
        <taxon>Pleosporomycetidae</taxon>
        <taxon>Pleosporales</taxon>
        <taxon>Pleosporineae</taxon>
        <taxon>Phaeosphaeriaceae</taxon>
        <taxon>Setomelanomma</taxon>
    </lineage>
</organism>
<accession>A0A9P4H7Q4</accession>
<dbReference type="OrthoDB" id="439943at2759"/>
<name>A0A9P4H7Q4_9PLEO</name>
<protein>
    <submittedName>
        <fullName evidence="2">Uncharacterized protein</fullName>
    </submittedName>
</protein>
<evidence type="ECO:0000256" key="1">
    <source>
        <dbReference type="SAM" id="MobiDB-lite"/>
    </source>
</evidence>
<comment type="caution">
    <text evidence="2">The sequence shown here is derived from an EMBL/GenBank/DDBJ whole genome shotgun (WGS) entry which is preliminary data.</text>
</comment>
<evidence type="ECO:0000313" key="2">
    <source>
        <dbReference type="EMBL" id="KAF2028625.1"/>
    </source>
</evidence>
<gene>
    <name evidence="2" type="ORF">EK21DRAFT_69240</name>
</gene>
<keyword evidence="3" id="KW-1185">Reference proteome</keyword>
<sequence>MRSTSRRLPEEAGSALDDSTFEIVSDNLGDSLLDASDDEAHTESVASTDGYTPDDASSFSDDDADYGTDTHELQHSTQSLHAENSEEQHVSRSIHSNGDSVMTEVPAYAAYSGLSARMKLDEHSKKESGGTLGSKIIRSFPDERGQMHKIIEKYQRSQVRLVVQAAMAQQCISTPDSYNILYIGSPAKWDEEAVTKKIIAALTACPSTSRSIMVQGELEPYGPIMNTYRCAGIDILSEDQKLSRIRINIDQDLHFTFGSGRAPTTGPQTDLVVFCHPFGPNASAKEYAAAREVFDREKVPYLDLTSTRPYHHGSKSYDSKSLSVRVEARDDKDADYEFLEMLLLDYYTFSELEPSDVNRHLAYISPHMLAKASSKTRTIRGGDAWRAQSKKLEATPLAPAKTIILLMVLTGMVSAYFFSPVLMPFLPGMTSSNEVAPLAAVPESGVLSSTSSLAATTSITTSKPSTPSIKTTQRDLTLVPQQPKAPKHPKAKSKKIVPFEIKTTNEHQFTLVPHKDILNARKKPQLQIAVSRDFKAVPIRYNRTISGVYVVDLEQQYSHGAFNVSIASYSKPLLQQSFEIALGHNKSSIAQLYFENKPIVQALLNKYVHAFEASAETASKMLPGRADVEAAAMSWSSKARKNGKGVVSRLEFAKERGFKRLGRRVSKVKKVSGATWKGLQKATAPVRTSSPMLRARTNALRIRCKVETAAGLSKKHASKESWACRKVREQA</sequence>
<feature type="region of interest" description="Disordered" evidence="1">
    <location>
        <begin position="31"/>
        <end position="99"/>
    </location>
</feature>
<dbReference type="Proteomes" id="UP000799777">
    <property type="component" value="Unassembled WGS sequence"/>
</dbReference>
<evidence type="ECO:0000313" key="3">
    <source>
        <dbReference type="Proteomes" id="UP000799777"/>
    </source>
</evidence>
<reference evidence="2" key="1">
    <citation type="journal article" date="2020" name="Stud. Mycol.">
        <title>101 Dothideomycetes genomes: a test case for predicting lifestyles and emergence of pathogens.</title>
        <authorList>
            <person name="Haridas S."/>
            <person name="Albert R."/>
            <person name="Binder M."/>
            <person name="Bloem J."/>
            <person name="Labutti K."/>
            <person name="Salamov A."/>
            <person name="Andreopoulos B."/>
            <person name="Baker S."/>
            <person name="Barry K."/>
            <person name="Bills G."/>
            <person name="Bluhm B."/>
            <person name="Cannon C."/>
            <person name="Castanera R."/>
            <person name="Culley D."/>
            <person name="Daum C."/>
            <person name="Ezra D."/>
            <person name="Gonzalez J."/>
            <person name="Henrissat B."/>
            <person name="Kuo A."/>
            <person name="Liang C."/>
            <person name="Lipzen A."/>
            <person name="Lutzoni F."/>
            <person name="Magnuson J."/>
            <person name="Mondo S."/>
            <person name="Nolan M."/>
            <person name="Ohm R."/>
            <person name="Pangilinan J."/>
            <person name="Park H.-J."/>
            <person name="Ramirez L."/>
            <person name="Alfaro M."/>
            <person name="Sun H."/>
            <person name="Tritt A."/>
            <person name="Yoshinaga Y."/>
            <person name="Zwiers L.-H."/>
            <person name="Turgeon B."/>
            <person name="Goodwin S."/>
            <person name="Spatafora J."/>
            <person name="Crous P."/>
            <person name="Grigoriev I."/>
        </authorList>
    </citation>
    <scope>NUCLEOTIDE SEQUENCE</scope>
    <source>
        <strain evidence="2">CBS 110217</strain>
    </source>
</reference>
<proteinExistence type="predicted"/>
<dbReference type="AlphaFoldDB" id="A0A9P4H7Q4"/>